<name>A0A3M7SF62_BRAPC</name>
<keyword evidence="2" id="KW-1185">Reference proteome</keyword>
<dbReference type="Proteomes" id="UP000276133">
    <property type="component" value="Unassembled WGS sequence"/>
</dbReference>
<proteinExistence type="predicted"/>
<reference evidence="1 2" key="1">
    <citation type="journal article" date="2018" name="Sci. Rep.">
        <title>Genomic signatures of local adaptation to the degree of environmental predictability in rotifers.</title>
        <authorList>
            <person name="Franch-Gras L."/>
            <person name="Hahn C."/>
            <person name="Garcia-Roger E.M."/>
            <person name="Carmona M.J."/>
            <person name="Serra M."/>
            <person name="Gomez A."/>
        </authorList>
    </citation>
    <scope>NUCLEOTIDE SEQUENCE [LARGE SCALE GENOMIC DNA]</scope>
    <source>
        <strain evidence="1">HYR1</strain>
    </source>
</reference>
<gene>
    <name evidence="1" type="ORF">BpHYR1_037449</name>
</gene>
<dbReference type="EMBL" id="REGN01001474">
    <property type="protein sequence ID" value="RNA34474.1"/>
    <property type="molecule type" value="Genomic_DNA"/>
</dbReference>
<dbReference type="AlphaFoldDB" id="A0A3M7SF62"/>
<evidence type="ECO:0000313" key="2">
    <source>
        <dbReference type="Proteomes" id="UP000276133"/>
    </source>
</evidence>
<evidence type="ECO:0000313" key="1">
    <source>
        <dbReference type="EMBL" id="RNA34474.1"/>
    </source>
</evidence>
<sequence length="90" mass="10454">MNKKVFPETHGQVNSNIEANLIQKLKSESEALITSKKFKIYDTLKFLNHSDFIFYNHKIVDGLNFSFVYVILNCKSALNCTFELNKISNY</sequence>
<protein>
    <submittedName>
        <fullName evidence="1">Uncharacterized protein</fullName>
    </submittedName>
</protein>
<comment type="caution">
    <text evidence="1">The sequence shown here is derived from an EMBL/GenBank/DDBJ whole genome shotgun (WGS) entry which is preliminary data.</text>
</comment>
<accession>A0A3M7SF62</accession>
<organism evidence="1 2">
    <name type="scientific">Brachionus plicatilis</name>
    <name type="common">Marine rotifer</name>
    <name type="synonym">Brachionus muelleri</name>
    <dbReference type="NCBI Taxonomy" id="10195"/>
    <lineage>
        <taxon>Eukaryota</taxon>
        <taxon>Metazoa</taxon>
        <taxon>Spiralia</taxon>
        <taxon>Gnathifera</taxon>
        <taxon>Rotifera</taxon>
        <taxon>Eurotatoria</taxon>
        <taxon>Monogononta</taxon>
        <taxon>Pseudotrocha</taxon>
        <taxon>Ploima</taxon>
        <taxon>Brachionidae</taxon>
        <taxon>Brachionus</taxon>
    </lineage>
</organism>